<dbReference type="Pfam" id="PF01569">
    <property type="entry name" value="PAP2"/>
    <property type="match status" value="1"/>
</dbReference>
<comment type="caution">
    <text evidence="3">The sequence shown here is derived from an EMBL/GenBank/DDBJ whole genome shotgun (WGS) entry which is preliminary data.</text>
</comment>
<dbReference type="EMBL" id="JBHSZO010000044">
    <property type="protein sequence ID" value="MFC7220883.1"/>
    <property type="molecule type" value="Genomic_DNA"/>
</dbReference>
<evidence type="ECO:0000256" key="1">
    <source>
        <dbReference type="SAM" id="Phobius"/>
    </source>
</evidence>
<feature type="transmembrane region" description="Helical" evidence="1">
    <location>
        <begin position="55"/>
        <end position="74"/>
    </location>
</feature>
<dbReference type="RefSeq" id="WP_386417865.1">
    <property type="nucleotide sequence ID" value="NZ_JBHSZO010000044.1"/>
</dbReference>
<feature type="domain" description="Phosphatidic acid phosphatase type 2/haloperoxidase" evidence="2">
    <location>
        <begin position="114"/>
        <end position="194"/>
    </location>
</feature>
<feature type="transmembrane region" description="Helical" evidence="1">
    <location>
        <begin position="256"/>
        <end position="278"/>
    </location>
</feature>
<feature type="transmembrane region" description="Helical" evidence="1">
    <location>
        <begin position="212"/>
        <end position="236"/>
    </location>
</feature>
<feature type="transmembrane region" description="Helical" evidence="1">
    <location>
        <begin position="148"/>
        <end position="169"/>
    </location>
</feature>
<proteinExistence type="predicted"/>
<keyword evidence="1" id="KW-0472">Membrane</keyword>
<keyword evidence="1" id="KW-0812">Transmembrane</keyword>
<evidence type="ECO:0000313" key="3">
    <source>
        <dbReference type="EMBL" id="MFC7220883.1"/>
    </source>
</evidence>
<name>A0ABW2GJG5_9ACTN</name>
<dbReference type="SUPFAM" id="SSF48317">
    <property type="entry name" value="Acid phosphatase/Vanadium-dependent haloperoxidase"/>
    <property type="match status" value="1"/>
</dbReference>
<accession>A0ABW2GJG5</accession>
<sequence>MSRRGLVTAVVALVLLVAVYWLMVRTGVGQRFEDAALRGTREYANRPERQAANEHLRAITTGSLGALCLLVVVIGGVRRRWLLALASLFTLVGGLVVAEVLKRYVVARPLLHGQSGDVRNSFPSGHTTIAMAGLFALLMVVAPRWRGLVALLGALWAVGIGANTVSAHWHRLSDTVGGDLIALAFGAAALAFLAWCGRAAPLAAERAPLMKVAVLVLGFLTVTGLALGALFAVLYARDAGQPGVIGDANWEAYLAAQSFASAASAITALVMLALLRGVDFGAPPAREKRAGGAVATPWQAREQ</sequence>
<dbReference type="Proteomes" id="UP001596413">
    <property type="component" value="Unassembled WGS sequence"/>
</dbReference>
<feature type="transmembrane region" description="Helical" evidence="1">
    <location>
        <begin position="181"/>
        <end position="200"/>
    </location>
</feature>
<protein>
    <submittedName>
        <fullName evidence="3">Phosphatase PAP2 family protein</fullName>
    </submittedName>
</protein>
<organism evidence="3 4">
    <name type="scientific">Streptomyces polyrhachis</name>
    <dbReference type="NCBI Taxonomy" id="1282885"/>
    <lineage>
        <taxon>Bacteria</taxon>
        <taxon>Bacillati</taxon>
        <taxon>Actinomycetota</taxon>
        <taxon>Actinomycetes</taxon>
        <taxon>Kitasatosporales</taxon>
        <taxon>Streptomycetaceae</taxon>
        <taxon>Streptomyces</taxon>
    </lineage>
</organism>
<reference evidence="4" key="1">
    <citation type="journal article" date="2019" name="Int. J. Syst. Evol. Microbiol.">
        <title>The Global Catalogue of Microorganisms (GCM) 10K type strain sequencing project: providing services to taxonomists for standard genome sequencing and annotation.</title>
        <authorList>
            <consortium name="The Broad Institute Genomics Platform"/>
            <consortium name="The Broad Institute Genome Sequencing Center for Infectious Disease"/>
            <person name="Wu L."/>
            <person name="Ma J."/>
        </authorList>
    </citation>
    <scope>NUCLEOTIDE SEQUENCE [LARGE SCALE GENOMIC DNA]</scope>
    <source>
        <strain evidence="4">CGMCC 1.13681</strain>
    </source>
</reference>
<evidence type="ECO:0000313" key="4">
    <source>
        <dbReference type="Proteomes" id="UP001596413"/>
    </source>
</evidence>
<keyword evidence="4" id="KW-1185">Reference proteome</keyword>
<feature type="transmembrane region" description="Helical" evidence="1">
    <location>
        <begin position="81"/>
        <end position="101"/>
    </location>
</feature>
<gene>
    <name evidence="3" type="ORF">ACFQLX_22380</name>
</gene>
<dbReference type="InterPro" id="IPR000326">
    <property type="entry name" value="PAP2/HPO"/>
</dbReference>
<keyword evidence="1" id="KW-1133">Transmembrane helix</keyword>
<feature type="transmembrane region" description="Helical" evidence="1">
    <location>
        <begin position="121"/>
        <end position="141"/>
    </location>
</feature>
<dbReference type="InterPro" id="IPR036938">
    <property type="entry name" value="PAP2/HPO_sf"/>
</dbReference>
<evidence type="ECO:0000259" key="2">
    <source>
        <dbReference type="Pfam" id="PF01569"/>
    </source>
</evidence>
<dbReference type="Gene3D" id="1.20.144.10">
    <property type="entry name" value="Phosphatidic acid phosphatase type 2/haloperoxidase"/>
    <property type="match status" value="1"/>
</dbReference>